<organism evidence="2 3">
    <name type="scientific">Streptomyces clavuligerus</name>
    <dbReference type="NCBI Taxonomy" id="1901"/>
    <lineage>
        <taxon>Bacteria</taxon>
        <taxon>Bacillati</taxon>
        <taxon>Actinomycetota</taxon>
        <taxon>Actinomycetes</taxon>
        <taxon>Kitasatosporales</taxon>
        <taxon>Streptomycetaceae</taxon>
        <taxon>Streptomyces</taxon>
    </lineage>
</organism>
<dbReference type="eggNOG" id="COG2211">
    <property type="taxonomic scope" value="Bacteria"/>
</dbReference>
<evidence type="ECO:0000313" key="2">
    <source>
        <dbReference type="EMBL" id="EFG05318.1"/>
    </source>
</evidence>
<dbReference type="STRING" id="1901.BB341_26555"/>
<accession>E2Q771</accession>
<dbReference type="EMBL" id="CM000913">
    <property type="protein sequence ID" value="EFG05318.1"/>
    <property type="molecule type" value="Genomic_DNA"/>
</dbReference>
<dbReference type="Proteomes" id="UP000002357">
    <property type="component" value="Chromosome"/>
</dbReference>
<evidence type="ECO:0000256" key="1">
    <source>
        <dbReference type="SAM" id="MobiDB-lite"/>
    </source>
</evidence>
<feature type="region of interest" description="Disordered" evidence="1">
    <location>
        <begin position="1"/>
        <end position="28"/>
    </location>
</feature>
<evidence type="ECO:0000313" key="3">
    <source>
        <dbReference type="Proteomes" id="UP000002357"/>
    </source>
</evidence>
<sequence>MCCSGHRWRPPPTRVPRPVPPRPPREALGRPMVAAGLCATPLGLTMPPTAPAYARIPRRYGPRAALPPGRAVPAVGHGAGTVPMRAVRPTVRVPVVIGPGVGFAYSALPAPVTSAVDPPGPAPPMGRTR</sequence>
<dbReference type="KEGG" id="sclf:BB341_26555"/>
<proteinExistence type="predicted"/>
<gene>
    <name evidence="2" type="ORF">SCLAV_0242</name>
</gene>
<feature type="compositionally biased region" description="Pro residues" evidence="1">
    <location>
        <begin position="10"/>
        <end position="22"/>
    </location>
</feature>
<keyword evidence="3" id="KW-1185">Reference proteome</keyword>
<dbReference type="AlphaFoldDB" id="E2Q771"/>
<reference evidence="2 3" key="1">
    <citation type="journal article" date="2010" name="Genome Biol. Evol.">
        <title>The sequence of a 1.8-mb bacterial linear plasmid reveals a rich evolutionary reservoir of secondary metabolic pathways.</title>
        <authorList>
            <person name="Medema M.H."/>
            <person name="Trefzer A."/>
            <person name="Kovalchuk A."/>
            <person name="van den Berg M."/>
            <person name="Mueller U."/>
            <person name="Heijne W."/>
            <person name="Wu L."/>
            <person name="Alam M.T."/>
            <person name="Ronning C.M."/>
            <person name="Nierman W.C."/>
            <person name="Bovenberg R.A.L."/>
            <person name="Breitling R."/>
            <person name="Takano E."/>
        </authorList>
    </citation>
    <scope>NUCLEOTIDE SEQUENCE [LARGE SCALE GENOMIC DNA]</scope>
    <source>
        <strain evidence="3">ATCC 27064 / DSM 738 / JCM 4710 / NBRC 13307 / NCIMB 12785 / NRRL 3585 / VKM Ac-602</strain>
    </source>
</reference>
<protein>
    <submittedName>
        <fullName evidence="2">Putative permease of the major facilitator superfamily</fullName>
    </submittedName>
</protein>
<name>E2Q771_STRCL</name>